<evidence type="ECO:0000259" key="7">
    <source>
        <dbReference type="SMART" id="SM00282"/>
    </source>
</evidence>
<reference evidence="10" key="1">
    <citation type="journal article" date="2019" name="Int. J. Syst. Evol. Microbiol.">
        <title>The Global Catalogue of Microorganisms (GCM) 10K type strain sequencing project: providing services to taxonomists for standard genome sequencing and annotation.</title>
        <authorList>
            <consortium name="The Broad Institute Genomics Platform"/>
            <consortium name="The Broad Institute Genome Sequencing Center for Infectious Disease"/>
            <person name="Wu L."/>
            <person name="Ma J."/>
        </authorList>
    </citation>
    <scope>NUCLEOTIDE SEQUENCE [LARGE SCALE GENOMIC DNA]</scope>
    <source>
        <strain evidence="10">JCM 17342</strain>
    </source>
</reference>
<comment type="catalytic activity">
    <reaction evidence="1">
        <text>Hydrolysis of alpha-(2-&gt;3)-, alpha-(2-&gt;6)-, alpha-(2-&gt;8)- glycosidic linkages of terminal sialic acid residues in oligosaccharides, glycoproteins, glycolipids, colominic acid and synthetic substrates.</text>
        <dbReference type="EC" id="3.2.1.18"/>
    </reaction>
</comment>
<keyword evidence="5" id="KW-1015">Disulfide bond</keyword>
<dbReference type="InterPro" id="IPR001791">
    <property type="entry name" value="Laminin_G"/>
</dbReference>
<feature type="chain" id="PRO_5045316073" description="exo-alpha-sialidase" evidence="6">
    <location>
        <begin position="24"/>
        <end position="594"/>
    </location>
</feature>
<dbReference type="Proteomes" id="UP001501747">
    <property type="component" value="Unassembled WGS sequence"/>
</dbReference>
<dbReference type="SUPFAM" id="SSF49899">
    <property type="entry name" value="Concanavalin A-like lectins/glucanases"/>
    <property type="match status" value="1"/>
</dbReference>
<dbReference type="PANTHER" id="PTHR10628:SF30">
    <property type="entry name" value="EXO-ALPHA-SIALIDASE"/>
    <property type="match status" value="1"/>
</dbReference>
<organism evidence="9 10">
    <name type="scientific">Allokutzneria multivorans</name>
    <dbReference type="NCBI Taxonomy" id="1142134"/>
    <lineage>
        <taxon>Bacteria</taxon>
        <taxon>Bacillati</taxon>
        <taxon>Actinomycetota</taxon>
        <taxon>Actinomycetes</taxon>
        <taxon>Pseudonocardiales</taxon>
        <taxon>Pseudonocardiaceae</taxon>
        <taxon>Allokutzneria</taxon>
    </lineage>
</organism>
<feature type="domain" description="Laminin G" evidence="7">
    <location>
        <begin position="428"/>
        <end position="562"/>
    </location>
</feature>
<dbReference type="PANTHER" id="PTHR10628">
    <property type="entry name" value="SIALIDASE"/>
    <property type="match status" value="1"/>
</dbReference>
<name>A0ABP7TUM8_9PSEU</name>
<evidence type="ECO:0000259" key="8">
    <source>
        <dbReference type="SMART" id="SM00560"/>
    </source>
</evidence>
<dbReference type="InterPro" id="IPR006558">
    <property type="entry name" value="LamG-like"/>
</dbReference>
<dbReference type="Pfam" id="PF13088">
    <property type="entry name" value="BNR_2"/>
    <property type="match status" value="1"/>
</dbReference>
<evidence type="ECO:0000313" key="10">
    <source>
        <dbReference type="Proteomes" id="UP001501747"/>
    </source>
</evidence>
<dbReference type="Gene3D" id="2.60.120.200">
    <property type="match status" value="1"/>
</dbReference>
<dbReference type="CDD" id="cd15482">
    <property type="entry name" value="Sialidase_non-viral"/>
    <property type="match status" value="1"/>
</dbReference>
<dbReference type="EC" id="3.2.1.18" evidence="3"/>
<sequence length="594" mass="63784">MQQLVSICTSLVLLTAGAVPATAAPEFDQQTLYAKGTGGYSCFRIPAIVKARDGGLLAFAEGRVRDCGDDGDIDLVVRRSTDNGRTWGPVKLVADMGADTIGNPAPVVDRRTGRVVLLSTHNPGDNDNKRTPYVQYSTDDGISWTTPKNIAAQATRPEWNYWYATGPSHGIQLASGRMVVGGNHEGQESVLQGGHLLLSDDGGTTWRIGAVDDRLTNTVKPQEMSPVELPDGRILVAARDQYGSDPGHRAFATSSDGGRTFDRPFATDPRLVAPVIQGATIRHGSRLLFSAPAHPVSREAMAVRSSHDNGRTWGAGKIVHWGPAAYSDMVVLGRGHTGLLYEGGKASAYESIRFARFTDSYLAKPNGTPPGIPGPVAPGPTTPDHSGNKAYVRGSASIVDGRFGGALHFDGTEYVEFPYSRSVDLGASDFTVSTWFRYGSPSGARTILWAYRQGEGPTPGLWLRAEPDDKRIRAFLGAEQGTVTISSTSAYNEDQWHHLALQRVSGQLVMIVDGHRVASALAPAGSITAGREFGISGVHIGQRLDGTQRFRGDLDEVRVHRRALSADELHRLRTTNDPLPEAAALHLPLDKITS</sequence>
<dbReference type="Pfam" id="PF13385">
    <property type="entry name" value="Laminin_G_3"/>
    <property type="match status" value="1"/>
</dbReference>
<evidence type="ECO:0000256" key="5">
    <source>
        <dbReference type="ARBA" id="ARBA00023157"/>
    </source>
</evidence>
<keyword evidence="10" id="KW-1185">Reference proteome</keyword>
<dbReference type="Gene3D" id="2.120.10.10">
    <property type="match status" value="1"/>
</dbReference>
<feature type="signal peptide" evidence="6">
    <location>
        <begin position="1"/>
        <end position="23"/>
    </location>
</feature>
<evidence type="ECO:0000256" key="3">
    <source>
        <dbReference type="ARBA" id="ARBA00012733"/>
    </source>
</evidence>
<evidence type="ECO:0000313" key="9">
    <source>
        <dbReference type="EMBL" id="GAA4031540.1"/>
    </source>
</evidence>
<protein>
    <recommendedName>
        <fullName evidence="3">exo-alpha-sialidase</fullName>
        <ecNumber evidence="3">3.2.1.18</ecNumber>
    </recommendedName>
</protein>
<accession>A0ABP7TUM8</accession>
<feature type="domain" description="LamG-like jellyroll fold" evidence="8">
    <location>
        <begin position="428"/>
        <end position="567"/>
    </location>
</feature>
<evidence type="ECO:0000256" key="6">
    <source>
        <dbReference type="SAM" id="SignalP"/>
    </source>
</evidence>
<gene>
    <name evidence="9" type="ORF">GCM10022247_65730</name>
</gene>
<keyword evidence="4 6" id="KW-0732">Signal</keyword>
<evidence type="ECO:0000256" key="2">
    <source>
        <dbReference type="ARBA" id="ARBA00009348"/>
    </source>
</evidence>
<dbReference type="CDD" id="cd00110">
    <property type="entry name" value="LamG"/>
    <property type="match status" value="1"/>
</dbReference>
<evidence type="ECO:0000256" key="4">
    <source>
        <dbReference type="ARBA" id="ARBA00022729"/>
    </source>
</evidence>
<dbReference type="EMBL" id="BAABAL010000020">
    <property type="protein sequence ID" value="GAA4031540.1"/>
    <property type="molecule type" value="Genomic_DNA"/>
</dbReference>
<dbReference type="InterPro" id="IPR011040">
    <property type="entry name" value="Sialidase"/>
</dbReference>
<dbReference type="InterPro" id="IPR036278">
    <property type="entry name" value="Sialidase_sf"/>
</dbReference>
<comment type="similarity">
    <text evidence="2">Belongs to the glycosyl hydrolase 33 family.</text>
</comment>
<dbReference type="SMART" id="SM00560">
    <property type="entry name" value="LamGL"/>
    <property type="match status" value="1"/>
</dbReference>
<dbReference type="SUPFAM" id="SSF50939">
    <property type="entry name" value="Sialidases"/>
    <property type="match status" value="1"/>
</dbReference>
<proteinExistence type="inferred from homology"/>
<dbReference type="InterPro" id="IPR013320">
    <property type="entry name" value="ConA-like_dom_sf"/>
</dbReference>
<comment type="caution">
    <text evidence="9">The sequence shown here is derived from an EMBL/GenBank/DDBJ whole genome shotgun (WGS) entry which is preliminary data.</text>
</comment>
<evidence type="ECO:0000256" key="1">
    <source>
        <dbReference type="ARBA" id="ARBA00000427"/>
    </source>
</evidence>
<dbReference type="SMART" id="SM00282">
    <property type="entry name" value="LamG"/>
    <property type="match status" value="1"/>
</dbReference>
<dbReference type="InterPro" id="IPR026856">
    <property type="entry name" value="Sialidase_fam"/>
</dbReference>